<dbReference type="InterPro" id="IPR005112">
    <property type="entry name" value="dDENN_dom"/>
</dbReference>
<comment type="similarity">
    <text evidence="1">Belongs to the protein-tyrosine phosphatase family. Non-receptor class myotubularin subfamily.</text>
</comment>
<feature type="domain" description="PH" evidence="4">
    <location>
        <begin position="1795"/>
        <end position="1899"/>
    </location>
</feature>
<name>A0ABM0KWX2_MICOH</name>
<evidence type="ECO:0000259" key="4">
    <source>
        <dbReference type="PROSITE" id="PS50003"/>
    </source>
</evidence>
<feature type="compositionally biased region" description="Basic and acidic residues" evidence="3">
    <location>
        <begin position="727"/>
        <end position="738"/>
    </location>
</feature>
<dbReference type="PANTHER" id="PTHR10807">
    <property type="entry name" value="MYOTUBULARIN-RELATED"/>
    <property type="match status" value="1"/>
</dbReference>
<keyword evidence="2" id="KW-0344">Guanine-nucleotide releasing factor</keyword>
<proteinExistence type="inferred from homology"/>
<feature type="domain" description="Myotubularin phosphatase" evidence="6">
    <location>
        <begin position="1129"/>
        <end position="1631"/>
    </location>
</feature>
<dbReference type="SMART" id="SM00800">
    <property type="entry name" value="uDENN"/>
    <property type="match status" value="1"/>
</dbReference>
<dbReference type="PROSITE" id="PS51339">
    <property type="entry name" value="PPASE_MYOTUBULARIN"/>
    <property type="match status" value="1"/>
</dbReference>
<evidence type="ECO:0000259" key="5">
    <source>
        <dbReference type="PROSITE" id="PS50211"/>
    </source>
</evidence>
<feature type="compositionally biased region" description="Polar residues" evidence="3">
    <location>
        <begin position="1269"/>
        <end position="1278"/>
    </location>
</feature>
<dbReference type="InterPro" id="IPR004182">
    <property type="entry name" value="GRAM"/>
</dbReference>
<feature type="region of interest" description="Disordered" evidence="3">
    <location>
        <begin position="1075"/>
        <end position="1121"/>
    </location>
</feature>
<dbReference type="SMART" id="SM00233">
    <property type="entry name" value="PH"/>
    <property type="match status" value="1"/>
</dbReference>
<dbReference type="SMART" id="SM00799">
    <property type="entry name" value="DENN"/>
    <property type="match status" value="1"/>
</dbReference>
<feature type="region of interest" description="Disordered" evidence="3">
    <location>
        <begin position="712"/>
        <end position="738"/>
    </location>
</feature>
<feature type="region of interest" description="Disordered" evidence="3">
    <location>
        <begin position="1269"/>
        <end position="1291"/>
    </location>
</feature>
<dbReference type="Gene3D" id="3.40.50.11500">
    <property type="match status" value="1"/>
</dbReference>
<feature type="compositionally biased region" description="Low complexity" evidence="3">
    <location>
        <begin position="1757"/>
        <end position="1784"/>
    </location>
</feature>
<evidence type="ECO:0000313" key="7">
    <source>
        <dbReference type="Proteomes" id="UP000694915"/>
    </source>
</evidence>
<reference evidence="8" key="1">
    <citation type="submission" date="2025-08" db="UniProtKB">
        <authorList>
            <consortium name="RefSeq"/>
        </authorList>
    </citation>
    <scope>IDENTIFICATION</scope>
</reference>
<dbReference type="Gene3D" id="2.30.29.30">
    <property type="entry name" value="Pleckstrin-homology domain (PH domain)/Phosphotyrosine-binding domain (PTB)"/>
    <property type="match status" value="1"/>
</dbReference>
<dbReference type="Pfam" id="PF00169">
    <property type="entry name" value="PH"/>
    <property type="match status" value="1"/>
</dbReference>
<dbReference type="SUPFAM" id="SSF52799">
    <property type="entry name" value="(Phosphotyrosine protein) phosphatases II"/>
    <property type="match status" value="1"/>
</dbReference>
<evidence type="ECO:0000256" key="3">
    <source>
        <dbReference type="SAM" id="MobiDB-lite"/>
    </source>
</evidence>
<dbReference type="RefSeq" id="XP_005354406.1">
    <property type="nucleotide sequence ID" value="XM_005354349.2"/>
</dbReference>
<dbReference type="SUPFAM" id="SSF50729">
    <property type="entry name" value="PH domain-like"/>
    <property type="match status" value="2"/>
</dbReference>
<dbReference type="Proteomes" id="UP000694915">
    <property type="component" value="Chromosome 15"/>
</dbReference>
<evidence type="ECO:0000256" key="2">
    <source>
        <dbReference type="ARBA" id="ARBA00022658"/>
    </source>
</evidence>
<dbReference type="InterPro" id="IPR037516">
    <property type="entry name" value="Tripartite_DENN"/>
</dbReference>
<evidence type="ECO:0000259" key="6">
    <source>
        <dbReference type="PROSITE" id="PS51339"/>
    </source>
</evidence>
<feature type="region of interest" description="Disordered" evidence="3">
    <location>
        <begin position="1640"/>
        <end position="1668"/>
    </location>
</feature>
<feature type="region of interest" description="Disordered" evidence="3">
    <location>
        <begin position="1757"/>
        <end position="1790"/>
    </location>
</feature>
<dbReference type="Pfam" id="PF12335">
    <property type="entry name" value="SBF2"/>
    <property type="match status" value="1"/>
</dbReference>
<dbReference type="Pfam" id="PF02141">
    <property type="entry name" value="DENN"/>
    <property type="match status" value="1"/>
</dbReference>
<dbReference type="InterPro" id="IPR001849">
    <property type="entry name" value="PH_domain"/>
</dbReference>
<feature type="domain" description="UDENN" evidence="5">
    <location>
        <begin position="7"/>
        <end position="447"/>
    </location>
</feature>
<evidence type="ECO:0000313" key="8">
    <source>
        <dbReference type="RefSeq" id="XP_005354406.1"/>
    </source>
</evidence>
<dbReference type="PANTHER" id="PTHR10807:SF43">
    <property type="entry name" value="MYOTUBULARIN-RELATED PROTEIN 5"/>
    <property type="match status" value="1"/>
</dbReference>
<dbReference type="SMART" id="SM00568">
    <property type="entry name" value="GRAM"/>
    <property type="match status" value="1"/>
</dbReference>
<feature type="compositionally biased region" description="Acidic residues" evidence="3">
    <location>
        <begin position="1096"/>
        <end position="1109"/>
    </location>
</feature>
<dbReference type="InterPro" id="IPR005113">
    <property type="entry name" value="uDENN_dom"/>
</dbReference>
<dbReference type="InterPro" id="IPR030564">
    <property type="entry name" value="Myotubularin"/>
</dbReference>
<evidence type="ECO:0000256" key="1">
    <source>
        <dbReference type="ARBA" id="ARBA00007471"/>
    </source>
</evidence>
<dbReference type="InterPro" id="IPR022096">
    <property type="entry name" value="SBF1/SBF2"/>
</dbReference>
<dbReference type="Pfam" id="PF03456">
    <property type="entry name" value="uDENN"/>
    <property type="match status" value="1"/>
</dbReference>
<dbReference type="PROSITE" id="PS50003">
    <property type="entry name" value="PH_DOMAIN"/>
    <property type="match status" value="1"/>
</dbReference>
<feature type="compositionally biased region" description="Acidic residues" evidence="3">
    <location>
        <begin position="101"/>
        <end position="110"/>
    </location>
</feature>
<feature type="region of interest" description="Disordered" evidence="3">
    <location>
        <begin position="1037"/>
        <end position="1057"/>
    </location>
</feature>
<organism evidence="7 8">
    <name type="scientific">Microtus ochrogaster</name>
    <name type="common">Prairie vole</name>
    <dbReference type="NCBI Taxonomy" id="79684"/>
    <lineage>
        <taxon>Eukaryota</taxon>
        <taxon>Metazoa</taxon>
        <taxon>Chordata</taxon>
        <taxon>Craniata</taxon>
        <taxon>Vertebrata</taxon>
        <taxon>Euteleostomi</taxon>
        <taxon>Mammalia</taxon>
        <taxon>Eutheria</taxon>
        <taxon>Euarchontoglires</taxon>
        <taxon>Glires</taxon>
        <taxon>Rodentia</taxon>
        <taxon>Myomorpha</taxon>
        <taxon>Muroidea</taxon>
        <taxon>Cricetidae</taxon>
        <taxon>Arvicolinae</taxon>
        <taxon>Microtus</taxon>
    </lineage>
</organism>
<dbReference type="CDD" id="cd01235">
    <property type="entry name" value="PH_Sbf1_hMTMR5"/>
    <property type="match status" value="1"/>
</dbReference>
<sequence length="1901" mass="212495">MARLADYFVLVAFGPHPRGSGEGQGQILQRFPEKDWEDNPFPQGIELFCQPSGWQLCPERNPPTFFVAVLTDINSERHYCACLTFWEPVESTQEVVCTEDATEKEEEADEGGQARLSSTAPAQPGQLFAPKTLVLVSRLDHTEVFRNSLGLIYAIHVEGLNVCLENVIGNLLTCTVPLAGGSQLDSVEEGARTISLGAGDRQVIQTPLVDSLPVSRCSVALLFRQLGITNVLSLFCAALTEHKVLFLSRSYQRLADACRGLLALLFPLRYSFTYVPILPAQLLEVLSTPTPFIIGVNAAFQAETQELLDVIIADLDGGTVTVPECVHIPPLPEPLQSQTHNVLSMVLDPELELADLAFPPPTTSASSLKMQDKELRAVFLRLFAQLLQGYRWCLHIVRIHPEPVIRFHKAAFLGQRGLVEDDFLMKVLEGMAFAGFVSERGVPYRSTDLFDELVAHEVARMRADENHPHRVLRHVQELAEQLYKNENPYPAVAMHKVQRPGEASHLRRTHRPFPRLDEGTVQWIVDQAAAKMQGAPPAVKAERRTTVPSGPPMTAILERCSGTHINSARRLEVVRNCISYVFEGKMLEAKKLLPAVLRALKGRAARRCLAHELHLHVQQNRAVLDHQQFDFVVRMMNCCLQDCTSLDEHGIAAALLPLVTAFCRKLSPGVTQFAYSCVQEHVVWSTPQFWEAMFYGDVQTHIRALYLEPSDDRVSPSQEVGETQSQDDERSALDVASEQRRLWPTLSREKQQELVQKEESTVFSQAIHYANRMSYLLLPLDSSKSRLLRERAGLGDLESASNSLVTNSMAGSVAESYDTESGFEDAETCDVAGAVVRFINRFVDKVCTESGVTSDHLKGLHVMVPDIVQMHIETLEAVHRESKRLPPIQKPKLLRPRLLPGEECVLDGLRVYLLPDGREEGVGGSGGGPALLPAEGAVFLTTYRVIFTGMPTDPLVGDQVVVRSFPVAALTKEKRISVQTPVDQLLQDGLQLRSCTFQLLKMAFDEEVGSDSAELFRKQLHKLRYPPDIRGTFAFTLGSAHTPGRPPRVTKDKTPSLRTLSRNLVKNAKKTIGRQYVTRKKYNPPGWENRGQPPPEDQEDEISVSEELEPSTLTPSSALKPSDRMTMSSLVERACCRDYQRLGLGTLSSSLSRAKSEPFRISPVNRMYAICRSYPGLLIVPQSIQDNALQRVSRCYRQNRFPVVCWRSGRSKAVLLRSGGLHGKGVVGLFKAQNTPSPGQAQTDSSSLEQEKYLQAVVSSMPRYADSSGRNTLSSFSSAHMGGHVPSPRARVTTLSNPMAASASRWTASRGKWSSVRASGRSSVLGADVGSRLAGRDLLSTPHTNGTPPDSGFLRPQRAALYIIGDKAQLKGVRPDPLQQWELVPIEVFEARQVKASFKKLLKACVPGCPAVESGSASFLRSLEESEWLIQIHKLLQISVLVVELLDSGSSVLVSLEDGWDITTQVVSLVQLLSDPFYRTLEGFRLLVEKEWLSFGHRFSHRGAHTLAGQSSGFTPVFLQFLDCVHQVHLQFPMEFEFSQFYLKFLGYHHASRRFRTFLLDSDYERIELGLLYEEKGERRGQLACRSVWEYVDRLSKRTPMFYNYTYAPEDTEVLRPYSNVSNLKVWDFYTEETLAEGPPYDWELAQGPPEPPEEERPDGGAPQSRRRVVWPCYDSRPRVQPDAISRLLEELQRLETELGRPERWKDTWDRVKAAQRLEGRQDGRGTPSSLLVSTVPHHRRSLGVYLQEGPVGSTLSLSLDSDQSSGSTTSSSRQAARRSTSTLYSQFQTAESENRSYEGTLYKKGAFMKPWKARWFVLDKTKHQLRYYDHRVDTECKGVIDLAEVEAVAPGTPTIGAPKTVDEKAFFDVKTTRRVYNFCAQDVPSAQQWVDRIQSCLSDA</sequence>
<dbReference type="InterPro" id="IPR010569">
    <property type="entry name" value="Myotubularin-like_Pase_dom"/>
</dbReference>
<dbReference type="InterPro" id="IPR029021">
    <property type="entry name" value="Prot-tyrosine_phosphatase-like"/>
</dbReference>
<dbReference type="SMART" id="SM00801">
    <property type="entry name" value="dDENN"/>
    <property type="match status" value="1"/>
</dbReference>
<dbReference type="Pfam" id="PF02893">
    <property type="entry name" value="GRAM"/>
    <property type="match status" value="1"/>
</dbReference>
<gene>
    <name evidence="8" type="primary">Sbf1</name>
</gene>
<dbReference type="Gene3D" id="3.30.450.200">
    <property type="match status" value="1"/>
</dbReference>
<accession>A0ABM0KWX2</accession>
<dbReference type="GeneID" id="101993145"/>
<dbReference type="InterPro" id="IPR011993">
    <property type="entry name" value="PH-like_dom_sf"/>
</dbReference>
<keyword evidence="7" id="KW-1185">Reference proteome</keyword>
<dbReference type="InterPro" id="IPR043153">
    <property type="entry name" value="DENN_C"/>
</dbReference>
<feature type="compositionally biased region" description="Polar residues" evidence="3">
    <location>
        <begin position="715"/>
        <end position="724"/>
    </location>
</feature>
<dbReference type="InterPro" id="IPR001194">
    <property type="entry name" value="cDENN_dom"/>
</dbReference>
<dbReference type="PROSITE" id="PS50211">
    <property type="entry name" value="DENN"/>
    <property type="match status" value="1"/>
</dbReference>
<protein>
    <submittedName>
        <fullName evidence="8">Myotubularin-related protein 5 isoform X1</fullName>
    </submittedName>
</protein>
<feature type="compositionally biased region" description="Polar residues" evidence="3">
    <location>
        <begin position="1111"/>
        <end position="1121"/>
    </location>
</feature>
<dbReference type="Pfam" id="PF06602">
    <property type="entry name" value="Myotub-related"/>
    <property type="match status" value="1"/>
</dbReference>
<feature type="region of interest" description="Disordered" evidence="3">
    <location>
        <begin position="101"/>
        <end position="121"/>
    </location>
</feature>